<accession>A0A6J4SWH1</accession>
<dbReference type="Gene3D" id="1.10.640.10">
    <property type="entry name" value="Haem peroxidase domain superfamily, animal type"/>
    <property type="match status" value="1"/>
</dbReference>
<sequence length="497" mass="54829">MSHGHASLGESTPESVFYDQGRFGRLFGTLPPFAADTPLIRGALTELGAPGGLMDAGDPASDPITLITDPAKRVNNPDNPALTAGFTFLGQFLDHDMTFDPTSSLARRQDPESIRNFRIPALDLDSVYGSGPGASPHLYDTSVDGGRTTLLTEEIPGSAAVSIGNEPRYDLPRNSQKVALIGDPRNDENLIVSQLHLALLRFHNRVVGDLKEDLGPGYTAGELFTEAQRVVRWHYQWLIVHEFLPRTVGADTVNDVLTRGRKHFKWRNEPYIPVEFSVGAYRFGHSQVRPSYRANFGTSATDAAQQFFAHIFDPAAADGDDPADLRGRRRAARRFIDWQTFFDFADGRQRQSKTIDTRISSVLFALMGQPQGEPNSLATRNLLRSLTMKVPSGQRVAKAMKLPALEKSHLADLKDLHLDDRTPLWFYVLREAQVMANGERLGPVGGRIVAEVIVGLIQGDGQSYLRQDPDWRPTYGQAESFTAPDLLKAARVVATLS</sequence>
<dbReference type="Pfam" id="PF03098">
    <property type="entry name" value="An_peroxidase"/>
    <property type="match status" value="1"/>
</dbReference>
<reference evidence="4" key="1">
    <citation type="submission" date="2020-02" db="EMBL/GenBank/DDBJ databases">
        <authorList>
            <person name="Meier V. D."/>
        </authorList>
    </citation>
    <scope>NUCLEOTIDE SEQUENCE</scope>
    <source>
        <strain evidence="4">AVDCRST_MAG53</strain>
    </source>
</reference>
<dbReference type="GO" id="GO:0004601">
    <property type="term" value="F:peroxidase activity"/>
    <property type="evidence" value="ECO:0007669"/>
    <property type="project" value="UniProtKB-KW"/>
</dbReference>
<proteinExistence type="predicted"/>
<comment type="subcellular location">
    <subcellularLocation>
        <location evidence="1">Secreted</location>
    </subcellularLocation>
</comment>
<organism evidence="4">
    <name type="scientific">uncultured Solirubrobacteraceae bacterium</name>
    <dbReference type="NCBI Taxonomy" id="1162706"/>
    <lineage>
        <taxon>Bacteria</taxon>
        <taxon>Bacillati</taxon>
        <taxon>Actinomycetota</taxon>
        <taxon>Thermoleophilia</taxon>
        <taxon>Solirubrobacterales</taxon>
        <taxon>Solirubrobacteraceae</taxon>
        <taxon>environmental samples</taxon>
    </lineage>
</organism>
<dbReference type="AlphaFoldDB" id="A0A6J4SWH1"/>
<keyword evidence="3" id="KW-0325">Glycoprotein</keyword>
<dbReference type="PANTHER" id="PTHR11475:SF4">
    <property type="entry name" value="CHORION PEROXIDASE"/>
    <property type="match status" value="1"/>
</dbReference>
<dbReference type="InterPro" id="IPR037120">
    <property type="entry name" value="Haem_peroxidase_sf_animal"/>
</dbReference>
<evidence type="ECO:0000256" key="3">
    <source>
        <dbReference type="ARBA" id="ARBA00023180"/>
    </source>
</evidence>
<evidence type="ECO:0000313" key="4">
    <source>
        <dbReference type="EMBL" id="CAA9507503.1"/>
    </source>
</evidence>
<dbReference type="GO" id="GO:0020037">
    <property type="term" value="F:heme binding"/>
    <property type="evidence" value="ECO:0007669"/>
    <property type="project" value="InterPro"/>
</dbReference>
<dbReference type="CDD" id="cd09819">
    <property type="entry name" value="An_peroxidase_bacterial_1"/>
    <property type="match status" value="1"/>
</dbReference>
<name>A0A6J4SWH1_9ACTN</name>
<dbReference type="InterPro" id="IPR019791">
    <property type="entry name" value="Haem_peroxidase_animal"/>
</dbReference>
<evidence type="ECO:0000256" key="1">
    <source>
        <dbReference type="ARBA" id="ARBA00004613"/>
    </source>
</evidence>
<dbReference type="SUPFAM" id="SSF48113">
    <property type="entry name" value="Heme-dependent peroxidases"/>
    <property type="match status" value="1"/>
</dbReference>
<gene>
    <name evidence="4" type="ORF">AVDCRST_MAG53-2510</name>
</gene>
<dbReference type="PANTHER" id="PTHR11475">
    <property type="entry name" value="OXIDASE/PEROXIDASE"/>
    <property type="match status" value="1"/>
</dbReference>
<dbReference type="GO" id="GO:0006979">
    <property type="term" value="P:response to oxidative stress"/>
    <property type="evidence" value="ECO:0007669"/>
    <property type="project" value="InterPro"/>
</dbReference>
<dbReference type="EMBL" id="CADCVR010000078">
    <property type="protein sequence ID" value="CAA9507503.1"/>
    <property type="molecule type" value="Genomic_DNA"/>
</dbReference>
<dbReference type="PRINTS" id="PR00457">
    <property type="entry name" value="ANPEROXIDASE"/>
</dbReference>
<protein>
    <submittedName>
        <fullName evidence="4">Animal haem peroxidase</fullName>
    </submittedName>
</protein>
<keyword evidence="4" id="KW-0575">Peroxidase</keyword>
<keyword evidence="2" id="KW-0964">Secreted</keyword>
<keyword evidence="4" id="KW-0560">Oxidoreductase</keyword>
<dbReference type="InterPro" id="IPR010255">
    <property type="entry name" value="Haem_peroxidase_sf"/>
</dbReference>
<dbReference type="GO" id="GO:0005576">
    <property type="term" value="C:extracellular region"/>
    <property type="evidence" value="ECO:0007669"/>
    <property type="project" value="UniProtKB-SubCell"/>
</dbReference>
<dbReference type="PROSITE" id="PS50292">
    <property type="entry name" value="PEROXIDASE_3"/>
    <property type="match status" value="1"/>
</dbReference>
<evidence type="ECO:0000256" key="2">
    <source>
        <dbReference type="ARBA" id="ARBA00022525"/>
    </source>
</evidence>